<evidence type="ECO:0000256" key="3">
    <source>
        <dbReference type="SAM" id="Phobius"/>
    </source>
</evidence>
<feature type="transmembrane region" description="Helical" evidence="3">
    <location>
        <begin position="147"/>
        <end position="164"/>
    </location>
</feature>
<feature type="transmembrane region" description="Helical" evidence="3">
    <location>
        <begin position="120"/>
        <end position="141"/>
    </location>
</feature>
<keyword evidence="3" id="KW-0812">Transmembrane</keyword>
<evidence type="ECO:0000256" key="1">
    <source>
        <dbReference type="ARBA" id="ARBA00022737"/>
    </source>
</evidence>
<protein>
    <recommendedName>
        <fullName evidence="6">Tetratricopeptide repeat protein</fullName>
    </recommendedName>
</protein>
<dbReference type="PANTHER" id="PTHR44227">
    <property type="match status" value="1"/>
</dbReference>
<evidence type="ECO:0000313" key="5">
    <source>
        <dbReference type="Proteomes" id="UP000516018"/>
    </source>
</evidence>
<reference evidence="4 5" key="1">
    <citation type="submission" date="2020-08" db="EMBL/GenBank/DDBJ databases">
        <title>Lysobacter sp. II4 sp. nov., isolated from soil.</title>
        <authorList>
            <person name="Woo C.Y."/>
            <person name="Kim J."/>
        </authorList>
    </citation>
    <scope>NUCLEOTIDE SEQUENCE [LARGE SCALE GENOMIC DNA]</scope>
    <source>
        <strain evidence="4 5">II4</strain>
    </source>
</reference>
<evidence type="ECO:0000256" key="2">
    <source>
        <dbReference type="ARBA" id="ARBA00022803"/>
    </source>
</evidence>
<feature type="transmembrane region" description="Helical" evidence="3">
    <location>
        <begin position="358"/>
        <end position="379"/>
    </location>
</feature>
<feature type="transmembrane region" description="Helical" evidence="3">
    <location>
        <begin position="6"/>
        <end position="25"/>
    </location>
</feature>
<feature type="transmembrane region" description="Helical" evidence="3">
    <location>
        <begin position="293"/>
        <end position="319"/>
    </location>
</feature>
<feature type="transmembrane region" description="Helical" evidence="3">
    <location>
        <begin position="199"/>
        <end position="214"/>
    </location>
</feature>
<dbReference type="InterPro" id="IPR011990">
    <property type="entry name" value="TPR-like_helical_dom_sf"/>
</dbReference>
<keyword evidence="3" id="KW-0472">Membrane</keyword>
<dbReference type="InterPro" id="IPR052346">
    <property type="entry name" value="O-mannosyl-transferase_TMTC"/>
</dbReference>
<dbReference type="AlphaFoldDB" id="A0A7H0FZ57"/>
<dbReference type="EMBL" id="CP060820">
    <property type="protein sequence ID" value="QNP41323.1"/>
    <property type="molecule type" value="Genomic_DNA"/>
</dbReference>
<organism evidence="4 5">
    <name type="scientific">Agrilutibacter terrestris</name>
    <dbReference type="NCBI Taxonomy" id="2865112"/>
    <lineage>
        <taxon>Bacteria</taxon>
        <taxon>Pseudomonadati</taxon>
        <taxon>Pseudomonadota</taxon>
        <taxon>Gammaproteobacteria</taxon>
        <taxon>Lysobacterales</taxon>
        <taxon>Lysobacteraceae</taxon>
        <taxon>Agrilutibacter</taxon>
    </lineage>
</organism>
<accession>A0A7H0FZ57</accession>
<feature type="transmembrane region" description="Helical" evidence="3">
    <location>
        <begin position="176"/>
        <end position="193"/>
    </location>
</feature>
<sequence length="641" mass="69915">MQKSQAWLLLLLAMAITVVVYWVGLSGPLVLDDHYNLEVLQRWLQGEATLQAVLFDGRSGMFGRPLAMASLALSAGLGGYAPFAFKLGNLLVHLLTGGVVFALIRRIALRDPRMAGRADIVAVLVATLWLLHPLNAGTVLYAIQRMAQLSVLCMLAGMWLYLAMRDRITTRSDDRAAVATLFIGIPLLLVAGFLSKENALLLPALCLVLELGCYRDTSRPPAIKAFFGTCLALPLVLGIALLASNPARITSGYLVRDFDWQQRLLTQARALCDYLWKILVPNPPSMGVYTDDYAISTGLLSPPATLVAILVLAGVTLAAWQLRKRIPSLFVGWGIFLVGHAIESSVLPLELYFEHRNYLPMVGVLYAAVGLAVVGGDALRKAGLRPGRIGAVLAVGLVALLAFGAHGRARVWSSPETLAVSAVTSHPQSLRANMALVRVAQQQNNRQAVAQALDRLIAADNPRTRAMGYFNRLYLACALDRDGNPDDLRQAIELMPPRVIYADPEFFGLLLDNTPQGCGAVTDRMLGDALDTLLDRATAQPDGEWAKWRLRNMAARFYARSGDWQRTREQALLAWQPGTDPAAAELLVRAQLRTGDIAGAERTWEEASRRARAADQAGLQWLRRQIDIARKQPQSNAGASP</sequence>
<dbReference type="Proteomes" id="UP000516018">
    <property type="component" value="Chromosome"/>
</dbReference>
<dbReference type="RefSeq" id="WP_187712759.1">
    <property type="nucleotide sequence ID" value="NZ_CP060820.1"/>
</dbReference>
<dbReference type="PANTHER" id="PTHR44227:SF3">
    <property type="entry name" value="PROTEIN O-MANNOSYL-TRANSFERASE TMTC4"/>
    <property type="match status" value="1"/>
</dbReference>
<evidence type="ECO:0008006" key="6">
    <source>
        <dbReference type="Google" id="ProtNLM"/>
    </source>
</evidence>
<feature type="transmembrane region" description="Helical" evidence="3">
    <location>
        <begin position="226"/>
        <end position="244"/>
    </location>
</feature>
<feature type="transmembrane region" description="Helical" evidence="3">
    <location>
        <begin position="391"/>
        <end position="409"/>
    </location>
</feature>
<proteinExistence type="predicted"/>
<keyword evidence="3" id="KW-1133">Transmembrane helix</keyword>
<feature type="transmembrane region" description="Helical" evidence="3">
    <location>
        <begin position="91"/>
        <end position="108"/>
    </location>
</feature>
<dbReference type="KEGG" id="lsx:H8B22_03620"/>
<keyword evidence="2" id="KW-0802">TPR repeat</keyword>
<keyword evidence="1" id="KW-0677">Repeat</keyword>
<keyword evidence="5" id="KW-1185">Reference proteome</keyword>
<dbReference type="Gene3D" id="1.25.40.10">
    <property type="entry name" value="Tetratricopeptide repeat domain"/>
    <property type="match status" value="1"/>
</dbReference>
<name>A0A7H0FZ57_9GAMM</name>
<gene>
    <name evidence="4" type="ORF">H8B22_03620</name>
</gene>
<feature type="transmembrane region" description="Helical" evidence="3">
    <location>
        <begin position="326"/>
        <end position="346"/>
    </location>
</feature>
<evidence type="ECO:0000313" key="4">
    <source>
        <dbReference type="EMBL" id="QNP41323.1"/>
    </source>
</evidence>